<organism evidence="3 4">
    <name type="scientific">Punica granatum</name>
    <name type="common">Pomegranate</name>
    <dbReference type="NCBI Taxonomy" id="22663"/>
    <lineage>
        <taxon>Eukaryota</taxon>
        <taxon>Viridiplantae</taxon>
        <taxon>Streptophyta</taxon>
        <taxon>Embryophyta</taxon>
        <taxon>Tracheophyta</taxon>
        <taxon>Spermatophyta</taxon>
        <taxon>Magnoliopsida</taxon>
        <taxon>eudicotyledons</taxon>
        <taxon>Gunneridae</taxon>
        <taxon>Pentapetalae</taxon>
        <taxon>rosids</taxon>
        <taxon>malvids</taxon>
        <taxon>Myrtales</taxon>
        <taxon>Lythraceae</taxon>
        <taxon>Punica</taxon>
    </lineage>
</organism>
<sequence length="229" mass="25458">MSDKKVIDVTSPYFVSPSDNSGIALVLVVLNGQNYHTWAKAMLRVLEAKNKTRFIDGSLKQPDLMSPENRLWKINNFMICSWIFNSLDRSLQGAAVHASNAKTIEDEIKQQFAQGNAPRIQQIKTNWVSDMSASMHMTGNVGLLSDVKKLTHMISIGILYGKSVFATKSGNICLPNFVIKNILFIPGLDCNLILAGRLLVDLDCILTFYSRSCELKDRATGRMIGMGEL</sequence>
<dbReference type="InterPro" id="IPR029472">
    <property type="entry name" value="Copia-like_N"/>
</dbReference>
<comment type="caution">
    <text evidence="3">The sequence shown here is derived from an EMBL/GenBank/DDBJ whole genome shotgun (WGS) entry which is preliminary data.</text>
</comment>
<reference evidence="3 4" key="1">
    <citation type="submission" date="2017-11" db="EMBL/GenBank/DDBJ databases">
        <title>De-novo sequencing of pomegranate (Punica granatum L.) genome.</title>
        <authorList>
            <person name="Akparov Z."/>
            <person name="Amiraslanov A."/>
            <person name="Hajiyeva S."/>
            <person name="Abbasov M."/>
            <person name="Kaur K."/>
            <person name="Hamwieh A."/>
            <person name="Solovyev V."/>
            <person name="Salamov A."/>
            <person name="Braich B."/>
            <person name="Kosarev P."/>
            <person name="Mahmoud A."/>
            <person name="Hajiyev E."/>
            <person name="Babayeva S."/>
            <person name="Izzatullayeva V."/>
            <person name="Mammadov A."/>
            <person name="Mammadov A."/>
            <person name="Sharifova S."/>
            <person name="Ojaghi J."/>
            <person name="Eynullazada K."/>
            <person name="Bayramov B."/>
            <person name="Abdulazimova A."/>
            <person name="Shahmuradov I."/>
        </authorList>
    </citation>
    <scope>NUCLEOTIDE SEQUENCE [LARGE SCALE GENOMIC DNA]</scope>
    <source>
        <strain evidence="4">cv. AG2017</strain>
        <tissue evidence="3">Leaf</tissue>
    </source>
</reference>
<dbReference type="Pfam" id="PF14244">
    <property type="entry name" value="Retrotran_gag_3"/>
    <property type="match status" value="1"/>
</dbReference>
<feature type="domain" description="Retrotransposon Copia-like N-terminal" evidence="1">
    <location>
        <begin position="17"/>
        <end position="63"/>
    </location>
</feature>
<dbReference type="PANTHER" id="PTHR37610:SF97">
    <property type="entry name" value="RETROTRANSPOSON GAG DOMAIN-CONTAINING PROTEIN"/>
    <property type="match status" value="1"/>
</dbReference>
<feature type="domain" description="Retrovirus-related Pol polyprotein from transposon TNT 1-94-like beta-barrel" evidence="2">
    <location>
        <begin position="127"/>
        <end position="198"/>
    </location>
</feature>
<evidence type="ECO:0000313" key="3">
    <source>
        <dbReference type="EMBL" id="PKI46254.1"/>
    </source>
</evidence>
<evidence type="ECO:0000313" key="4">
    <source>
        <dbReference type="Proteomes" id="UP000233551"/>
    </source>
</evidence>
<dbReference type="InterPro" id="IPR054722">
    <property type="entry name" value="PolX-like_BBD"/>
</dbReference>
<dbReference type="Proteomes" id="UP000233551">
    <property type="component" value="Unassembled WGS sequence"/>
</dbReference>
<evidence type="ECO:0000259" key="1">
    <source>
        <dbReference type="Pfam" id="PF14244"/>
    </source>
</evidence>
<dbReference type="PANTHER" id="PTHR37610">
    <property type="entry name" value="CCHC-TYPE DOMAIN-CONTAINING PROTEIN"/>
    <property type="match status" value="1"/>
</dbReference>
<keyword evidence="4" id="KW-1185">Reference proteome</keyword>
<gene>
    <name evidence="3" type="ORF">CRG98_033381</name>
</gene>
<name>A0A2I0IQG6_PUNGR</name>
<protein>
    <submittedName>
        <fullName evidence="3">Uncharacterized protein</fullName>
    </submittedName>
</protein>
<proteinExistence type="predicted"/>
<dbReference type="Pfam" id="PF22936">
    <property type="entry name" value="Pol_BBD"/>
    <property type="match status" value="1"/>
</dbReference>
<accession>A0A2I0IQG6</accession>
<dbReference type="EMBL" id="PGOL01002660">
    <property type="protein sequence ID" value="PKI46254.1"/>
    <property type="molecule type" value="Genomic_DNA"/>
</dbReference>
<evidence type="ECO:0000259" key="2">
    <source>
        <dbReference type="Pfam" id="PF22936"/>
    </source>
</evidence>
<dbReference type="AlphaFoldDB" id="A0A2I0IQG6"/>